<dbReference type="Proteomes" id="UP000198856">
    <property type="component" value="Unassembled WGS sequence"/>
</dbReference>
<dbReference type="PANTHER" id="PTHR42852">
    <property type="entry name" value="THIOL:DISULFIDE INTERCHANGE PROTEIN DSBE"/>
    <property type="match status" value="1"/>
</dbReference>
<feature type="domain" description="Thioredoxin" evidence="1">
    <location>
        <begin position="15"/>
        <end position="174"/>
    </location>
</feature>
<dbReference type="GO" id="GO:0016491">
    <property type="term" value="F:oxidoreductase activity"/>
    <property type="evidence" value="ECO:0007669"/>
    <property type="project" value="InterPro"/>
</dbReference>
<accession>A0A1G8VRQ3</accession>
<dbReference type="Pfam" id="PF08534">
    <property type="entry name" value="Redoxin"/>
    <property type="match status" value="1"/>
</dbReference>
<dbReference type="GO" id="GO:0016853">
    <property type="term" value="F:isomerase activity"/>
    <property type="evidence" value="ECO:0007669"/>
    <property type="project" value="UniProtKB-KW"/>
</dbReference>
<dbReference type="InterPro" id="IPR036249">
    <property type="entry name" value="Thioredoxin-like_sf"/>
</dbReference>
<gene>
    <name evidence="2" type="ORF">SAMN05216226_107111</name>
</gene>
<dbReference type="STRING" id="890420.SAMN05216226_107111"/>
<evidence type="ECO:0000259" key="1">
    <source>
        <dbReference type="PROSITE" id="PS51352"/>
    </source>
</evidence>
<dbReference type="PROSITE" id="PS51352">
    <property type="entry name" value="THIOREDOXIN_2"/>
    <property type="match status" value="1"/>
</dbReference>
<dbReference type="CDD" id="cd02966">
    <property type="entry name" value="TlpA_like_family"/>
    <property type="match status" value="1"/>
</dbReference>
<dbReference type="PANTHER" id="PTHR42852:SF17">
    <property type="entry name" value="THIOREDOXIN-LIKE PROTEIN HI_1115"/>
    <property type="match status" value="1"/>
</dbReference>
<dbReference type="EMBL" id="FNFC01000007">
    <property type="protein sequence ID" value="SDJ68567.1"/>
    <property type="molecule type" value="Genomic_DNA"/>
</dbReference>
<protein>
    <submittedName>
        <fullName evidence="2">Thiol-disulfide isomerase or thioredoxin</fullName>
    </submittedName>
</protein>
<dbReference type="RefSeq" id="WP_092702033.1">
    <property type="nucleotide sequence ID" value="NZ_FNFC01000007.1"/>
</dbReference>
<organism evidence="2 3">
    <name type="scientific">Halovenus aranensis</name>
    <dbReference type="NCBI Taxonomy" id="890420"/>
    <lineage>
        <taxon>Archaea</taxon>
        <taxon>Methanobacteriati</taxon>
        <taxon>Methanobacteriota</taxon>
        <taxon>Stenosarchaea group</taxon>
        <taxon>Halobacteria</taxon>
        <taxon>Halobacteriales</taxon>
        <taxon>Haloarculaceae</taxon>
        <taxon>Halovenus</taxon>
    </lineage>
</organism>
<dbReference type="InterPro" id="IPR013740">
    <property type="entry name" value="Redoxin"/>
</dbReference>
<evidence type="ECO:0000313" key="2">
    <source>
        <dbReference type="EMBL" id="SDJ68567.1"/>
    </source>
</evidence>
<dbReference type="OrthoDB" id="115386at2157"/>
<keyword evidence="3" id="KW-1185">Reference proteome</keyword>
<dbReference type="AlphaFoldDB" id="A0A1G8VRQ3"/>
<reference evidence="2 3" key="1">
    <citation type="submission" date="2016-10" db="EMBL/GenBank/DDBJ databases">
        <authorList>
            <person name="de Groot N.N."/>
        </authorList>
    </citation>
    <scope>NUCLEOTIDE SEQUENCE [LARGE SCALE GENOMIC DNA]</scope>
    <source>
        <strain evidence="2 3">IBRC-M10015</strain>
    </source>
</reference>
<dbReference type="SUPFAM" id="SSF52833">
    <property type="entry name" value="Thioredoxin-like"/>
    <property type="match status" value="1"/>
</dbReference>
<dbReference type="Gene3D" id="3.40.30.10">
    <property type="entry name" value="Glutaredoxin"/>
    <property type="match status" value="1"/>
</dbReference>
<evidence type="ECO:0000313" key="3">
    <source>
        <dbReference type="Proteomes" id="UP000198856"/>
    </source>
</evidence>
<sequence>MKRREVIAGVGSLAVLGGGAALAFNNTGSDGSSFESLQLETIDAPGSSDGAVTVPERGRVTVLELFATWCGVCESMMSEMATAHQRLGREVQFVSVTNEPLGETVTREDVSAWWADHQGAWTLGADTDLTLTQRLDAKGVPYTVVFDAENRIAWRHRGRTDAATLTTAIGNARTE</sequence>
<dbReference type="InterPro" id="IPR050553">
    <property type="entry name" value="Thioredoxin_ResA/DsbE_sf"/>
</dbReference>
<dbReference type="InterPro" id="IPR013766">
    <property type="entry name" value="Thioredoxin_domain"/>
</dbReference>
<name>A0A1G8VRQ3_9EURY</name>
<keyword evidence="2" id="KW-0413">Isomerase</keyword>
<proteinExistence type="predicted"/>